<keyword evidence="1" id="KW-0560">Oxidoreductase</keyword>
<evidence type="ECO:0000259" key="4">
    <source>
        <dbReference type="Pfam" id="PF14833"/>
    </source>
</evidence>
<dbReference type="Proteomes" id="UP000004440">
    <property type="component" value="Unassembled WGS sequence"/>
</dbReference>
<evidence type="ECO:0000259" key="3">
    <source>
        <dbReference type="Pfam" id="PF03446"/>
    </source>
</evidence>
<keyword evidence="2" id="KW-0520">NAD</keyword>
<accession>F9CVU0</accession>
<reference evidence="5 6" key="1">
    <citation type="journal article" date="2011" name="J. Bacteriol.">
        <title>Genome Sequence of an Ammonia-Oxidizing Soil Archaeon, "Candidatus Nitrosoarchaeum koreensis" MY1.</title>
        <authorList>
            <person name="Kim B.K."/>
            <person name="Jung M.Y."/>
            <person name="Yu D.S."/>
            <person name="Park S.J."/>
            <person name="Oh T.K."/>
            <person name="Rhee S.K."/>
            <person name="Kim J.F."/>
        </authorList>
    </citation>
    <scope>NUCLEOTIDE SEQUENCE [LARGE SCALE GENOMIC DNA]</scope>
    <source>
        <strain evidence="5 6">MY1</strain>
    </source>
</reference>
<dbReference type="InterPro" id="IPR051265">
    <property type="entry name" value="HIBADH-related_NP60_sf"/>
</dbReference>
<organism evidence="5 6">
    <name type="scientific">Nitrosarchaeum koreense MY1</name>
    <dbReference type="NCBI Taxonomy" id="1001994"/>
    <lineage>
        <taxon>Archaea</taxon>
        <taxon>Nitrososphaerota</taxon>
        <taxon>Nitrososphaeria</taxon>
        <taxon>Nitrosopumilales</taxon>
        <taxon>Nitrosopumilaceae</taxon>
        <taxon>Nitrosarchaeum</taxon>
    </lineage>
</organism>
<dbReference type="InterPro" id="IPR029154">
    <property type="entry name" value="HIBADH-like_NADP-bd"/>
</dbReference>
<comment type="caution">
    <text evidence="5">The sequence shown here is derived from an EMBL/GenBank/DDBJ whole genome shotgun (WGS) entry which is preliminary data.</text>
</comment>
<gene>
    <name evidence="5" type="ORF">MY1_0629</name>
</gene>
<dbReference type="Gene3D" id="3.40.50.720">
    <property type="entry name" value="NAD(P)-binding Rossmann-like Domain"/>
    <property type="match status" value="1"/>
</dbReference>
<feature type="domain" description="6-phosphogluconate dehydrogenase NADP-binding" evidence="3">
    <location>
        <begin position="17"/>
        <end position="176"/>
    </location>
</feature>
<name>F9CVU0_9ARCH</name>
<dbReference type="InterPro" id="IPR015815">
    <property type="entry name" value="HIBADH-related"/>
</dbReference>
<dbReference type="SUPFAM" id="SSF51735">
    <property type="entry name" value="NAD(P)-binding Rossmann-fold domains"/>
    <property type="match status" value="1"/>
</dbReference>
<dbReference type="EMBL" id="AFPU01000001">
    <property type="protein sequence ID" value="EGP93392.1"/>
    <property type="molecule type" value="Genomic_DNA"/>
</dbReference>
<dbReference type="PATRIC" id="fig|1001994.6.peg.611"/>
<evidence type="ECO:0000256" key="2">
    <source>
        <dbReference type="ARBA" id="ARBA00023027"/>
    </source>
</evidence>
<dbReference type="Gene3D" id="1.10.1040.10">
    <property type="entry name" value="N-(1-d-carboxylethyl)-l-norvaline Dehydrogenase, domain 2"/>
    <property type="match status" value="1"/>
</dbReference>
<dbReference type="PANTHER" id="PTHR43580">
    <property type="entry name" value="OXIDOREDUCTASE GLYR1-RELATED"/>
    <property type="match status" value="1"/>
</dbReference>
<proteinExistence type="predicted"/>
<dbReference type="GO" id="GO:0050661">
    <property type="term" value="F:NADP binding"/>
    <property type="evidence" value="ECO:0007669"/>
    <property type="project" value="InterPro"/>
</dbReference>
<dbReference type="GO" id="GO:0016491">
    <property type="term" value="F:oxidoreductase activity"/>
    <property type="evidence" value="ECO:0007669"/>
    <property type="project" value="UniProtKB-KW"/>
</dbReference>
<dbReference type="STRING" id="1001994.MY1_0629"/>
<protein>
    <submittedName>
        <fullName evidence="5">2-hydroxy-3-oxopropionate reductase</fullName>
    </submittedName>
</protein>
<evidence type="ECO:0000313" key="6">
    <source>
        <dbReference type="Proteomes" id="UP000004440"/>
    </source>
</evidence>
<feature type="domain" description="3-hydroxyisobutyrate dehydrogenase-like NAD-binding" evidence="4">
    <location>
        <begin position="179"/>
        <end position="297"/>
    </location>
</feature>
<dbReference type="RefSeq" id="WP_007550125.1">
    <property type="nucleotide sequence ID" value="NZ_AFPU01000001.1"/>
</dbReference>
<evidence type="ECO:0000256" key="1">
    <source>
        <dbReference type="ARBA" id="ARBA00023002"/>
    </source>
</evidence>
<dbReference type="AlphaFoldDB" id="F9CVU0"/>
<dbReference type="InterPro" id="IPR036291">
    <property type="entry name" value="NAD(P)-bd_dom_sf"/>
</dbReference>
<dbReference type="GO" id="GO:0051287">
    <property type="term" value="F:NAD binding"/>
    <property type="evidence" value="ECO:0007669"/>
    <property type="project" value="InterPro"/>
</dbReference>
<dbReference type="OrthoDB" id="23890at2157"/>
<dbReference type="InterPro" id="IPR008927">
    <property type="entry name" value="6-PGluconate_DH-like_C_sf"/>
</dbReference>
<dbReference type="SUPFAM" id="SSF48179">
    <property type="entry name" value="6-phosphogluconate dehydrogenase C-terminal domain-like"/>
    <property type="match status" value="1"/>
</dbReference>
<evidence type="ECO:0000313" key="5">
    <source>
        <dbReference type="EMBL" id="EGP93392.1"/>
    </source>
</evidence>
<dbReference type="Pfam" id="PF14833">
    <property type="entry name" value="NAD_binding_11"/>
    <property type="match status" value="1"/>
</dbReference>
<dbReference type="Pfam" id="PF03446">
    <property type="entry name" value="NAD_binding_2"/>
    <property type="match status" value="1"/>
</dbReference>
<dbReference type="PIRSF" id="PIRSF000103">
    <property type="entry name" value="HIBADH"/>
    <property type="match status" value="1"/>
</dbReference>
<dbReference type="PANTHER" id="PTHR43580:SF2">
    <property type="entry name" value="CYTOKINE-LIKE NUCLEAR FACTOR N-PAC"/>
    <property type="match status" value="1"/>
</dbReference>
<keyword evidence="6" id="KW-1185">Reference proteome</keyword>
<dbReference type="InterPro" id="IPR013328">
    <property type="entry name" value="6PGD_dom2"/>
</dbReference>
<dbReference type="InterPro" id="IPR006115">
    <property type="entry name" value="6PGDH_NADP-bd"/>
</dbReference>
<sequence>MKKDIKKKYNKKNGNIKIGIIGTGILGNAVGLNLLKSGFNVTAYNRTKEKTNELKKHGAKIAESPKIVAENSDLVIIIVKDANAVKKIAFGKKGIRFGNHNGLTVADMSTISPIESKEITKKFLEHKIIKLDTPVMGGPNVAIIGELVLMASGDKKTFNKFKKVFEKIANKIFYLGESGTAHLVKLAMNLQITMLALALSEGITLVRSSKANPKIFLDILNSTYFKTGMSEKKAYKMIQNEFNPTFTLANLKKDISTITKTSKSLGINLPMIKKAEQIYQNALTQGFGDIDYTGILAHIRKINDR</sequence>